<dbReference type="EMBL" id="CH474011">
    <property type="protein sequence ID" value="EDL88124.1"/>
    <property type="molecule type" value="Genomic_DNA"/>
</dbReference>
<evidence type="ECO:0000313" key="2">
    <source>
        <dbReference type="Proteomes" id="UP000234681"/>
    </source>
</evidence>
<protein>
    <submittedName>
        <fullName evidence="1">RCG52314</fullName>
    </submittedName>
</protein>
<accession>A6K0U5</accession>
<reference evidence="1 2" key="1">
    <citation type="submission" date="2005-09" db="EMBL/GenBank/DDBJ databases">
        <authorList>
            <person name="Mural R.J."/>
            <person name="Li P.W."/>
            <person name="Adams M.D."/>
            <person name="Amanatides P.G."/>
            <person name="Baden-Tillson H."/>
            <person name="Barnstead M."/>
            <person name="Chin S.H."/>
            <person name="Dew I."/>
            <person name="Evans C.A."/>
            <person name="Ferriera S."/>
            <person name="Flanigan M."/>
            <person name="Fosler C."/>
            <person name="Glodek A."/>
            <person name="Gu Z."/>
            <person name="Holt R.A."/>
            <person name="Jennings D."/>
            <person name="Kraft C.L."/>
            <person name="Lu F."/>
            <person name="Nguyen T."/>
            <person name="Nusskern D.R."/>
            <person name="Pfannkoch C.M."/>
            <person name="Sitter C."/>
            <person name="Sutton G.G."/>
            <person name="Venter J.C."/>
            <person name="Wang Z."/>
            <person name="Woodage T."/>
            <person name="Zheng X.H."/>
            <person name="Zhong F."/>
        </authorList>
    </citation>
    <scope>NUCLEOTIDE SEQUENCE [LARGE SCALE GENOMIC DNA]</scope>
    <source>
        <strain>BN</strain>
        <strain evidence="2">Sprague-Dawley</strain>
    </source>
</reference>
<organism evidence="1 2">
    <name type="scientific">Rattus norvegicus</name>
    <name type="common">Rat</name>
    <dbReference type="NCBI Taxonomy" id="10116"/>
    <lineage>
        <taxon>Eukaryota</taxon>
        <taxon>Metazoa</taxon>
        <taxon>Chordata</taxon>
        <taxon>Craniata</taxon>
        <taxon>Vertebrata</taxon>
        <taxon>Euteleostomi</taxon>
        <taxon>Mammalia</taxon>
        <taxon>Eutheria</taxon>
        <taxon>Euarchontoglires</taxon>
        <taxon>Glires</taxon>
        <taxon>Rodentia</taxon>
        <taxon>Myomorpha</taxon>
        <taxon>Muroidea</taxon>
        <taxon>Muridae</taxon>
        <taxon>Murinae</taxon>
        <taxon>Rattus</taxon>
    </lineage>
</organism>
<name>A6K0U5_RAT</name>
<proteinExistence type="predicted"/>
<evidence type="ECO:0000313" key="1">
    <source>
        <dbReference type="EMBL" id="EDL88124.1"/>
    </source>
</evidence>
<gene>
    <name evidence="1" type="ORF">rCG_52314</name>
</gene>
<dbReference type="AlphaFoldDB" id="A6K0U5"/>
<dbReference type="Proteomes" id="UP000234681">
    <property type="component" value="Chromosome 4"/>
</dbReference>
<sequence>MGQRRHCPNIQSTCPDSHCKQTLFMMCCGGEALWQAQETKDDQHSGLHFKEQIFAGVKIVGQVSNHVAIPAPRLGRGELGYNIHSCSLGPETSSATETHWKLAVGKSYQGEIICDPREG</sequence>